<evidence type="ECO:0000256" key="1">
    <source>
        <dbReference type="ARBA" id="ARBA00004953"/>
    </source>
</evidence>
<feature type="domain" description="CobQ/CobB/MinD/ParA nucleotide binding" evidence="5">
    <location>
        <begin position="2"/>
        <end position="232"/>
    </location>
</feature>
<dbReference type="PROSITE" id="PS51274">
    <property type="entry name" value="GATASE_COBBQ"/>
    <property type="match status" value="1"/>
</dbReference>
<dbReference type="EMBL" id="VXRG01000097">
    <property type="protein sequence ID" value="MXY94092.1"/>
    <property type="molecule type" value="Genomic_DNA"/>
</dbReference>
<keyword evidence="2 4" id="KW-0169">Cobalamin biosynthesis</keyword>
<protein>
    <recommendedName>
        <fullName evidence="4">Cobyric acid synthase</fullName>
    </recommendedName>
</protein>
<dbReference type="AlphaFoldDB" id="A0A6B0YWG7"/>
<dbReference type="Gene3D" id="3.40.50.880">
    <property type="match status" value="1"/>
</dbReference>
<dbReference type="GO" id="GO:0009236">
    <property type="term" value="P:cobalamin biosynthetic process"/>
    <property type="evidence" value="ECO:0007669"/>
    <property type="project" value="UniProtKB-UniRule"/>
</dbReference>
<dbReference type="CDD" id="cd01750">
    <property type="entry name" value="GATase1_CobQ"/>
    <property type="match status" value="1"/>
</dbReference>
<dbReference type="PANTHER" id="PTHR21343">
    <property type="entry name" value="DETHIOBIOTIN SYNTHETASE"/>
    <property type="match status" value="1"/>
</dbReference>
<organism evidence="7">
    <name type="scientific">Caldilineaceae bacterium SB0664_bin_27</name>
    <dbReference type="NCBI Taxonomy" id="2605260"/>
    <lineage>
        <taxon>Bacteria</taxon>
        <taxon>Bacillati</taxon>
        <taxon>Chloroflexota</taxon>
        <taxon>Caldilineae</taxon>
        <taxon>Caldilineales</taxon>
        <taxon>Caldilineaceae</taxon>
    </lineage>
</organism>
<feature type="domain" description="CobB/CobQ-like glutamine amidotransferase" evidence="6">
    <location>
        <begin position="252"/>
        <end position="442"/>
    </location>
</feature>
<sequence>MMLGTHSNAGKSLLATAFCRIFARRGVRVAPFKAQNMSNNAGVTPEGGEMGRAQIVQAEAAGIYAHTDMNPVLLKPEGNRRSQVVLNGKIEGRIEAGNWLKTKERLWGEVTAAYDRLSSRFDLVVLEGAGSPAEINLKSGDIVNLRMARHAGASCLLVGDIDRGGVFAALAGTMLLLEPEERLQIGGFLINRFRGDPALLGDGLEMLRERAFGVPTLGVIPYVPDLRVADEDAVPLERDRTAAAPLKEGQLDVAVIHLPRIANFDEFDALYLEPGVRLRYVERTEEFGSPAAVILPGTKATLTDLAWLRQRGLDRAILAAYERGAQVVGICGGYQIAGEWLEDPLGMEGEPCGQAAGLGLLPVTTTFSAQKETHQAGMRLPDGATVRGYEIHTGDSRVREGTARFGEIIERGGLTVQIPDGAAAADGSVWGTYLHGLFENDGFRHSWLRGLGWSGAVAASTALRNQEYDRLADAVEEAVDWNAVEALIA</sequence>
<dbReference type="UniPathway" id="UPA00148"/>
<dbReference type="InterPro" id="IPR047045">
    <property type="entry name" value="CobQ_N"/>
</dbReference>
<dbReference type="HAMAP" id="MF_00028">
    <property type="entry name" value="CobQ"/>
    <property type="match status" value="1"/>
</dbReference>
<proteinExistence type="inferred from homology"/>
<evidence type="ECO:0000256" key="3">
    <source>
        <dbReference type="ARBA" id="ARBA00022962"/>
    </source>
</evidence>
<evidence type="ECO:0000256" key="4">
    <source>
        <dbReference type="HAMAP-Rule" id="MF_00028"/>
    </source>
</evidence>
<reference evidence="7" key="1">
    <citation type="submission" date="2019-09" db="EMBL/GenBank/DDBJ databases">
        <title>Characterisation of the sponge microbiome using genome-centric metagenomics.</title>
        <authorList>
            <person name="Engelberts J.P."/>
            <person name="Robbins S.J."/>
            <person name="De Goeij J.M."/>
            <person name="Aranda M."/>
            <person name="Bell S.C."/>
            <person name="Webster N.S."/>
        </authorList>
    </citation>
    <scope>NUCLEOTIDE SEQUENCE</scope>
    <source>
        <strain evidence="7">SB0664_bin_27</strain>
    </source>
</reference>
<dbReference type="SUPFAM" id="SSF52317">
    <property type="entry name" value="Class I glutamine amidotransferase-like"/>
    <property type="match status" value="1"/>
</dbReference>
<feature type="active site" description="Nucleophile" evidence="4">
    <location>
        <position position="331"/>
    </location>
</feature>
<dbReference type="Gene3D" id="3.40.50.300">
    <property type="entry name" value="P-loop containing nucleotide triphosphate hydrolases"/>
    <property type="match status" value="1"/>
</dbReference>
<comment type="function">
    <text evidence="4">Catalyzes amidations at positions B, D, E, and G on adenosylcobyrinic A,C-diamide. NH(2) groups are provided by glutamine, and one molecule of ATP is hydrogenolyzed for each amidation.</text>
</comment>
<dbReference type="NCBIfam" id="NF001989">
    <property type="entry name" value="PRK00784.1"/>
    <property type="match status" value="1"/>
</dbReference>
<feature type="active site" evidence="4">
    <location>
        <position position="435"/>
    </location>
</feature>
<evidence type="ECO:0000313" key="7">
    <source>
        <dbReference type="EMBL" id="MXY94092.1"/>
    </source>
</evidence>
<accession>A0A6B0YWG7</accession>
<dbReference type="PANTHER" id="PTHR21343:SF1">
    <property type="entry name" value="COBYRIC ACID SYNTHASE"/>
    <property type="match status" value="1"/>
</dbReference>
<comment type="caution">
    <text evidence="7">The sequence shown here is derived from an EMBL/GenBank/DDBJ whole genome shotgun (WGS) entry which is preliminary data.</text>
</comment>
<dbReference type="GO" id="GO:0015420">
    <property type="term" value="F:ABC-type vitamin B12 transporter activity"/>
    <property type="evidence" value="ECO:0007669"/>
    <property type="project" value="UniProtKB-UniRule"/>
</dbReference>
<dbReference type="InterPro" id="IPR029062">
    <property type="entry name" value="Class_I_gatase-like"/>
</dbReference>
<dbReference type="Pfam" id="PF01656">
    <property type="entry name" value="CbiA"/>
    <property type="match status" value="1"/>
</dbReference>
<dbReference type="InterPro" id="IPR002586">
    <property type="entry name" value="CobQ/CobB/MinD/ParA_Nub-bd_dom"/>
</dbReference>
<dbReference type="Pfam" id="PF07685">
    <property type="entry name" value="GATase_3"/>
    <property type="match status" value="1"/>
</dbReference>
<gene>
    <name evidence="4" type="primary">cobQ</name>
    <name evidence="7" type="ORF">F4Y42_11680</name>
</gene>
<keyword evidence="3 4" id="KW-0315">Glutamine amidotransferase</keyword>
<dbReference type="CDD" id="cd05389">
    <property type="entry name" value="CobQ_N"/>
    <property type="match status" value="1"/>
</dbReference>
<dbReference type="SUPFAM" id="SSF52540">
    <property type="entry name" value="P-loop containing nucleoside triphosphate hydrolases"/>
    <property type="match status" value="1"/>
</dbReference>
<evidence type="ECO:0000256" key="2">
    <source>
        <dbReference type="ARBA" id="ARBA00022573"/>
    </source>
</evidence>
<dbReference type="InterPro" id="IPR033949">
    <property type="entry name" value="CobQ_GATase1"/>
</dbReference>
<name>A0A6B0YWG7_9CHLR</name>
<dbReference type="NCBIfam" id="TIGR00313">
    <property type="entry name" value="cobQ"/>
    <property type="match status" value="1"/>
</dbReference>
<dbReference type="InterPro" id="IPR004459">
    <property type="entry name" value="CobQ_synth"/>
</dbReference>
<comment type="pathway">
    <text evidence="1 4">Cofactor biosynthesis; adenosylcobalamin biosynthesis.</text>
</comment>
<comment type="similarity">
    <text evidence="4">Belongs to the CobB/CobQ family. CobQ subfamily.</text>
</comment>
<evidence type="ECO:0000259" key="5">
    <source>
        <dbReference type="Pfam" id="PF01656"/>
    </source>
</evidence>
<dbReference type="InterPro" id="IPR011698">
    <property type="entry name" value="GATase_3"/>
</dbReference>
<dbReference type="GO" id="GO:0003824">
    <property type="term" value="F:catalytic activity"/>
    <property type="evidence" value="ECO:0007669"/>
    <property type="project" value="InterPro"/>
</dbReference>
<evidence type="ECO:0000259" key="6">
    <source>
        <dbReference type="Pfam" id="PF07685"/>
    </source>
</evidence>
<dbReference type="InterPro" id="IPR027417">
    <property type="entry name" value="P-loop_NTPase"/>
</dbReference>